<keyword evidence="1" id="KW-0812">Transmembrane</keyword>
<reference evidence="4" key="2">
    <citation type="submission" date="2010-06" db="EMBL/GenBank/DDBJ databases">
        <authorList>
            <person name="Jiang H."/>
            <person name="Abraham K."/>
            <person name="Ali S."/>
            <person name="Alsbrooks S.L."/>
            <person name="Anim B.N."/>
            <person name="Anosike U.S."/>
            <person name="Attaway T."/>
            <person name="Bandaranaike D.P."/>
            <person name="Battles P.K."/>
            <person name="Bell S.N."/>
            <person name="Bell A.V."/>
            <person name="Beltran B."/>
            <person name="Bickham C."/>
            <person name="Bustamante Y."/>
            <person name="Caleb T."/>
            <person name="Canada A."/>
            <person name="Cardenas V."/>
            <person name="Carter K."/>
            <person name="Chacko J."/>
            <person name="Chandrabose M.N."/>
            <person name="Chavez D."/>
            <person name="Chavez A."/>
            <person name="Chen L."/>
            <person name="Chu H.-S."/>
            <person name="Claassen K.J."/>
            <person name="Cockrell R."/>
            <person name="Collins M."/>
            <person name="Cooper J.A."/>
            <person name="Cree A."/>
            <person name="Curry S.M."/>
            <person name="Da Y."/>
            <person name="Dao M.D."/>
            <person name="Das B."/>
            <person name="Davila M.-L."/>
            <person name="Davy-Carroll L."/>
            <person name="Denson S."/>
            <person name="Dinh H."/>
            <person name="Ebong V.E."/>
            <person name="Edwards J.R."/>
            <person name="Egan A."/>
            <person name="El-Daye J."/>
            <person name="Escobedo L."/>
            <person name="Fernandez S."/>
            <person name="Fernando P.R."/>
            <person name="Flagg N."/>
            <person name="Forbes L.D."/>
            <person name="Fowler R.G."/>
            <person name="Fu Q."/>
            <person name="Gabisi R.A."/>
            <person name="Ganer J."/>
            <person name="Garbino Pronczuk A."/>
            <person name="Garcia R.M."/>
            <person name="Garner T."/>
            <person name="Garrett T.E."/>
            <person name="Gonzalez D.A."/>
            <person name="Hamid H."/>
            <person name="Hawkins E.S."/>
            <person name="Hirani K."/>
            <person name="Hogues M.E."/>
            <person name="Hollins B."/>
            <person name="Hsiao C.-H."/>
            <person name="Jabil R."/>
            <person name="James M.L."/>
            <person name="Jhangiani S.N."/>
            <person name="Johnson B."/>
            <person name="Johnson Q."/>
            <person name="Joshi V."/>
            <person name="Kalu J.B."/>
            <person name="Kam C."/>
            <person name="Kashfia A."/>
            <person name="Keebler J."/>
            <person name="Kisamo H."/>
            <person name="Kovar C.L."/>
            <person name="Lago L.A."/>
            <person name="Lai C.-Y."/>
            <person name="Laidlaw J."/>
            <person name="Lara F."/>
            <person name="Le T.-K."/>
            <person name="Lee S.L."/>
            <person name="Legall F.H."/>
            <person name="Lemon S.J."/>
            <person name="Lewis L.R."/>
            <person name="Li B."/>
            <person name="Liu Y."/>
            <person name="Liu Y.-S."/>
            <person name="Lopez J."/>
            <person name="Lozado R.J."/>
            <person name="Lu J."/>
            <person name="Madu R.C."/>
            <person name="Maheshwari M."/>
            <person name="Maheshwari R."/>
            <person name="Malloy K."/>
            <person name="Martinez E."/>
            <person name="Mathew T."/>
            <person name="Mercado I.C."/>
            <person name="Mercado C."/>
            <person name="Meyer B."/>
            <person name="Montgomery K."/>
            <person name="Morgan M.B."/>
            <person name="Munidasa M."/>
            <person name="Nazareth L.V."/>
            <person name="Nelson J."/>
            <person name="Ng B.M."/>
            <person name="Nguyen N.B."/>
            <person name="Nguyen P.Q."/>
            <person name="Nguyen T."/>
            <person name="Obregon M."/>
            <person name="Okwuonu G.O."/>
            <person name="Onwere C.G."/>
            <person name="Orozco G."/>
            <person name="Parra A."/>
            <person name="Patel S."/>
            <person name="Patil S."/>
            <person name="Perez A."/>
            <person name="Perez Y."/>
            <person name="Pham C."/>
            <person name="Primus E.L."/>
            <person name="Pu L.-L."/>
            <person name="Puazo M."/>
            <person name="Qin X."/>
            <person name="Quiroz J.B."/>
            <person name="Reese J."/>
            <person name="Richards S."/>
            <person name="Rives C.M."/>
            <person name="Robberts R."/>
            <person name="Ruiz S.J."/>
            <person name="Ruiz M.J."/>
            <person name="Santibanez J."/>
            <person name="Schneider B.W."/>
            <person name="Sisson I."/>
            <person name="Smith M."/>
            <person name="Sodergren E."/>
            <person name="Song X.-Z."/>
            <person name="Song B.B."/>
            <person name="Summersgill H."/>
            <person name="Thelus R."/>
            <person name="Thornton R.D."/>
            <person name="Trejos Z.Y."/>
            <person name="Usmani K."/>
            <person name="Vattathil S."/>
            <person name="Villasana D."/>
            <person name="Walker D.L."/>
            <person name="Wang S."/>
            <person name="Wang K."/>
            <person name="White C.S."/>
            <person name="Williams A.C."/>
            <person name="Williamson J."/>
            <person name="Wilson K."/>
            <person name="Woghiren I.O."/>
            <person name="Woodworth J.R."/>
            <person name="Worley K.C."/>
            <person name="Wright R.A."/>
            <person name="Wu W."/>
            <person name="Young L."/>
            <person name="Zhang L."/>
            <person name="Zhang J."/>
            <person name="Zhu Y."/>
            <person name="Muzny D.M."/>
            <person name="Weinstock G."/>
            <person name="Gibbs R.A."/>
        </authorList>
    </citation>
    <scope>NUCLEOTIDE SEQUENCE [LARGE SCALE GENOMIC DNA]</scope>
    <source>
        <strain evidence="4">LSR1</strain>
    </source>
</reference>
<keyword evidence="1" id="KW-1133">Transmembrane helix</keyword>
<proteinExistence type="evidence at transcript level"/>
<evidence type="ECO:0000313" key="2">
    <source>
        <dbReference type="EMBL" id="BAH72356.1"/>
    </source>
</evidence>
<accession>C4WWT6</accession>
<protein>
    <submittedName>
        <fullName evidence="2 3">Uncharacterized protein</fullName>
    </submittedName>
</protein>
<evidence type="ECO:0000313" key="3">
    <source>
        <dbReference type="EnsemblMetazoa" id="XP_029345683.1"/>
    </source>
</evidence>
<dbReference type="Proteomes" id="UP000007819">
    <property type="component" value="Chromosome A2"/>
</dbReference>
<evidence type="ECO:0000256" key="1">
    <source>
        <dbReference type="SAM" id="Phobius"/>
    </source>
</evidence>
<reference evidence="3" key="3">
    <citation type="submission" date="2022-06" db="UniProtKB">
        <authorList>
            <consortium name="EnsemblMetazoa"/>
        </authorList>
    </citation>
    <scope>IDENTIFICATION</scope>
</reference>
<sequence>MAFETKNSGKPRQVRGTTAYKYRNLYVFGVFAVSGLSWFLFEQLPSTKKLNEQIKNGYWDRSPEENYRLEMIRKNFNPDTKNLKHRKDEVMLKKDDFSPLKI</sequence>
<dbReference type="AlphaFoldDB" id="C4WWT6"/>
<dbReference type="OrthoDB" id="6593925at2759"/>
<name>C4WWT6_ACYPI</name>
<keyword evidence="4" id="KW-1185">Reference proteome</keyword>
<reference evidence="2" key="1">
    <citation type="submission" date="2009-06" db="EMBL/GenBank/DDBJ databases">
        <title>A full-length cDNA resource of the pea aphid, Acyrthosiphon pisum.</title>
        <authorList>
            <person name="Shigenobu S."/>
            <person name="Nakabachi A."/>
            <person name="Richards S."/>
        </authorList>
    </citation>
    <scope>NUCLEOTIDE SEQUENCE</scope>
    <source>
        <strain evidence="2">LSR1</strain>
        <tissue evidence="2">Whole body</tissue>
    </source>
</reference>
<dbReference type="GeneID" id="115034103"/>
<organism evidence="2">
    <name type="scientific">Acyrthosiphon pisum</name>
    <name type="common">Pea aphid</name>
    <dbReference type="NCBI Taxonomy" id="7029"/>
    <lineage>
        <taxon>Eukaryota</taxon>
        <taxon>Metazoa</taxon>
        <taxon>Ecdysozoa</taxon>
        <taxon>Arthropoda</taxon>
        <taxon>Hexapoda</taxon>
        <taxon>Insecta</taxon>
        <taxon>Pterygota</taxon>
        <taxon>Neoptera</taxon>
        <taxon>Paraneoptera</taxon>
        <taxon>Hemiptera</taxon>
        <taxon>Sternorrhyncha</taxon>
        <taxon>Aphidomorpha</taxon>
        <taxon>Aphidoidea</taxon>
        <taxon>Aphididae</taxon>
        <taxon>Macrosiphini</taxon>
        <taxon>Acyrthosiphon</taxon>
    </lineage>
</organism>
<dbReference type="EnsemblMetazoa" id="XM_029489823.1">
    <property type="protein sequence ID" value="XP_029345683.1"/>
    <property type="gene ID" value="LOC115034103"/>
</dbReference>
<feature type="transmembrane region" description="Helical" evidence="1">
    <location>
        <begin position="25"/>
        <end position="41"/>
    </location>
</feature>
<dbReference type="RefSeq" id="XP_029345683.1">
    <property type="nucleotide sequence ID" value="XM_029489823.1"/>
</dbReference>
<dbReference type="EMBL" id="AK342258">
    <property type="protein sequence ID" value="BAH72356.1"/>
    <property type="molecule type" value="mRNA"/>
</dbReference>
<evidence type="ECO:0000313" key="4">
    <source>
        <dbReference type="Proteomes" id="UP000007819"/>
    </source>
</evidence>
<dbReference type="KEGG" id="api:115034103"/>
<keyword evidence="1" id="KW-0472">Membrane</keyword>